<reference evidence="2" key="1">
    <citation type="submission" date="2022-01" db="EMBL/GenBank/DDBJ databases">
        <authorList>
            <person name="Braso-Vives M."/>
        </authorList>
    </citation>
    <scope>NUCLEOTIDE SEQUENCE</scope>
</reference>
<sequence>MSSSSSSGSLQSFDFSKVRRCTDGELLLVASGEATSKKWSTKSAPSPANPVPGTIQFGQYSGQSFGWLCYNDMGWVIQLLAKHLHERQTNKSQSAKMLNKDSLCTFAFRCPGVAKAVRARQISDSKQTAKSLQSSSQFVGQAGLESVMGFGRYREKTYQDVIENHESCMVGGHSGPAQWPDASRLVEAIFVQLCALHPSASETVGGVTKRRVSVITGEYSHIRRVVMDSDHLKTRTTLQLYEVNQHTFTQWWARRQKKQLATVLNLGLKQPSASAVSAVPTPHPRSKPERIMPAITQPYVFSYPVNTTGQATNIRRGSAPTVVMVTPQQLGRGYIPPVAAQVPSAPVQPVVFVTPQQLGPGYIPPVAAQVPSAPMPRSTKSYYKKRALEEEQGHYRRKYTRKAGGITCSLCGKPKTKEFGHSRFGGEPFCESASTQSKEEWLAQKRAEAAAKKDPPQN</sequence>
<dbReference type="PANTHER" id="PTHR47773:SF1">
    <property type="entry name" value="C2H2-TYPE DOMAIN-CONTAINING PROTEIN"/>
    <property type="match status" value="1"/>
</dbReference>
<gene>
    <name evidence="2" type="primary">Hypp6644</name>
    <name evidence="2" type="ORF">BLAG_LOCUS5683</name>
</gene>
<dbReference type="EMBL" id="OV696697">
    <property type="protein sequence ID" value="CAH1242386.1"/>
    <property type="molecule type" value="Genomic_DNA"/>
</dbReference>
<name>A0A8K0E501_BRALA</name>
<evidence type="ECO:0000256" key="1">
    <source>
        <dbReference type="SAM" id="MobiDB-lite"/>
    </source>
</evidence>
<dbReference type="PANTHER" id="PTHR47773">
    <property type="entry name" value="SI:DKEY-9I5.2-RELATED"/>
    <property type="match status" value="1"/>
</dbReference>
<proteinExistence type="predicted"/>
<evidence type="ECO:0000313" key="2">
    <source>
        <dbReference type="EMBL" id="CAH1242386.1"/>
    </source>
</evidence>
<organism evidence="2 3">
    <name type="scientific">Branchiostoma lanceolatum</name>
    <name type="common">Common lancelet</name>
    <name type="synonym">Amphioxus lanceolatum</name>
    <dbReference type="NCBI Taxonomy" id="7740"/>
    <lineage>
        <taxon>Eukaryota</taxon>
        <taxon>Metazoa</taxon>
        <taxon>Chordata</taxon>
        <taxon>Cephalochordata</taxon>
        <taxon>Leptocardii</taxon>
        <taxon>Amphioxiformes</taxon>
        <taxon>Branchiostomatidae</taxon>
        <taxon>Branchiostoma</taxon>
    </lineage>
</organism>
<dbReference type="OrthoDB" id="8955728at2759"/>
<feature type="region of interest" description="Disordered" evidence="1">
    <location>
        <begin position="419"/>
        <end position="458"/>
    </location>
</feature>
<dbReference type="Proteomes" id="UP000838412">
    <property type="component" value="Chromosome 12"/>
</dbReference>
<keyword evidence="3" id="KW-1185">Reference proteome</keyword>
<evidence type="ECO:0000313" key="3">
    <source>
        <dbReference type="Proteomes" id="UP000838412"/>
    </source>
</evidence>
<feature type="compositionally biased region" description="Basic and acidic residues" evidence="1">
    <location>
        <begin position="437"/>
        <end position="458"/>
    </location>
</feature>
<dbReference type="AlphaFoldDB" id="A0A8K0E501"/>
<protein>
    <submittedName>
        <fullName evidence="2">Hypp6644 protein</fullName>
    </submittedName>
</protein>
<accession>A0A8K0E501</accession>